<comment type="caution">
    <text evidence="2">The sequence shown here is derived from an EMBL/GenBank/DDBJ whole genome shotgun (WGS) entry which is preliminary data.</text>
</comment>
<dbReference type="CDD" id="cd00211">
    <property type="entry name" value="PTS_IIA_fru"/>
    <property type="match status" value="1"/>
</dbReference>
<accession>A0A8J7QZ79</accession>
<protein>
    <submittedName>
        <fullName evidence="2">PTS sugar transporter subunit IIA</fullName>
    </submittedName>
</protein>
<sequence length="171" mass="18467">MEITDLLTADDVFMQVKAPAKRFVLRQLSCHLAEVTGLPALAVSTALLDREALGSTSIGHGIGLPHALVGDMGRPAAALAILKDPIDFGSPDSQPVDVVLAVIWPRKEAVAFNRALSSFCRILYQPDTFRSLRRAPSADEILSQLQATTVSARQCLDARAQSSFARREATR</sequence>
<proteinExistence type="predicted"/>
<dbReference type="GO" id="GO:0030295">
    <property type="term" value="F:protein kinase activator activity"/>
    <property type="evidence" value="ECO:0007669"/>
    <property type="project" value="TreeGrafter"/>
</dbReference>
<dbReference type="InterPro" id="IPR016152">
    <property type="entry name" value="PTrfase/Anion_transptr"/>
</dbReference>
<dbReference type="InterPro" id="IPR002178">
    <property type="entry name" value="PTS_EIIA_type-2_dom"/>
</dbReference>
<dbReference type="PROSITE" id="PS51094">
    <property type="entry name" value="PTS_EIIA_TYPE_2"/>
    <property type="match status" value="1"/>
</dbReference>
<dbReference type="RefSeq" id="WP_209333959.1">
    <property type="nucleotide sequence ID" value="NZ_JAGIYY010000001.1"/>
</dbReference>
<dbReference type="Proteomes" id="UP000666240">
    <property type="component" value="Unassembled WGS sequence"/>
</dbReference>
<dbReference type="EMBL" id="JAGIYY010000001">
    <property type="protein sequence ID" value="MBP0438017.1"/>
    <property type="molecule type" value="Genomic_DNA"/>
</dbReference>
<organism evidence="2 3">
    <name type="scientific">Tianweitania sediminis</name>
    <dbReference type="NCBI Taxonomy" id="1502156"/>
    <lineage>
        <taxon>Bacteria</taxon>
        <taxon>Pseudomonadati</taxon>
        <taxon>Pseudomonadota</taxon>
        <taxon>Alphaproteobacteria</taxon>
        <taxon>Hyphomicrobiales</taxon>
        <taxon>Phyllobacteriaceae</taxon>
        <taxon>Tianweitania</taxon>
    </lineage>
</organism>
<dbReference type="PANTHER" id="PTHR47738:SF1">
    <property type="entry name" value="NITROGEN REGULATORY PROTEIN"/>
    <property type="match status" value="1"/>
</dbReference>
<evidence type="ECO:0000259" key="1">
    <source>
        <dbReference type="PROSITE" id="PS51094"/>
    </source>
</evidence>
<dbReference type="InterPro" id="IPR051541">
    <property type="entry name" value="PTS_SugarTrans_NitroReg"/>
</dbReference>
<keyword evidence="3" id="KW-1185">Reference proteome</keyword>
<dbReference type="SUPFAM" id="SSF55804">
    <property type="entry name" value="Phoshotransferase/anion transport protein"/>
    <property type="match status" value="1"/>
</dbReference>
<name>A0A8J7QZ79_9HYPH</name>
<dbReference type="AlphaFoldDB" id="A0A8J7QZ79"/>
<dbReference type="Gene3D" id="3.40.930.10">
    <property type="entry name" value="Mannitol-specific EII, Chain A"/>
    <property type="match status" value="1"/>
</dbReference>
<evidence type="ECO:0000313" key="3">
    <source>
        <dbReference type="Proteomes" id="UP000666240"/>
    </source>
</evidence>
<feature type="domain" description="PTS EIIA type-2" evidence="1">
    <location>
        <begin position="5"/>
        <end position="148"/>
    </location>
</feature>
<dbReference type="PANTHER" id="PTHR47738">
    <property type="entry name" value="PTS SYSTEM FRUCTOSE-LIKE EIIA COMPONENT-RELATED"/>
    <property type="match status" value="1"/>
</dbReference>
<gene>
    <name evidence="2" type="ORF">J5Y06_05085</name>
</gene>
<keyword evidence="2" id="KW-0813">Transport</keyword>
<keyword evidence="2" id="KW-0762">Sugar transport</keyword>
<evidence type="ECO:0000313" key="2">
    <source>
        <dbReference type="EMBL" id="MBP0438017.1"/>
    </source>
</evidence>
<dbReference type="Pfam" id="PF00359">
    <property type="entry name" value="PTS_EIIA_2"/>
    <property type="match status" value="1"/>
</dbReference>
<reference evidence="2" key="1">
    <citation type="submission" date="2021-03" db="EMBL/GenBank/DDBJ databases">
        <title>Genome sequencing and assembly of Tianweitania sediminis.</title>
        <authorList>
            <person name="Chhetri G."/>
        </authorList>
    </citation>
    <scope>NUCLEOTIDE SEQUENCE</scope>
    <source>
        <strain evidence="2">Z8</strain>
    </source>
</reference>